<proteinExistence type="predicted"/>
<feature type="transmembrane region" description="Helical" evidence="1">
    <location>
        <begin position="104"/>
        <end position="125"/>
    </location>
</feature>
<dbReference type="EMBL" id="AZGK01000001">
    <property type="protein sequence ID" value="KRM47550.1"/>
    <property type="molecule type" value="Genomic_DNA"/>
</dbReference>
<reference evidence="2 3" key="1">
    <citation type="journal article" date="2015" name="Genome Announc.">
        <title>Expanding the biotechnology potential of lactobacilli through comparative genomics of 213 strains and associated genera.</title>
        <authorList>
            <person name="Sun Z."/>
            <person name="Harris H.M."/>
            <person name="McCann A."/>
            <person name="Guo C."/>
            <person name="Argimon S."/>
            <person name="Zhang W."/>
            <person name="Yang X."/>
            <person name="Jeffery I.B."/>
            <person name="Cooney J.C."/>
            <person name="Kagawa T.F."/>
            <person name="Liu W."/>
            <person name="Song Y."/>
            <person name="Salvetti E."/>
            <person name="Wrobel A."/>
            <person name="Rasinkangas P."/>
            <person name="Parkhill J."/>
            <person name="Rea M.C."/>
            <person name="O'Sullivan O."/>
            <person name="Ritari J."/>
            <person name="Douillard F.P."/>
            <person name="Paul Ross R."/>
            <person name="Yang R."/>
            <person name="Briner A.E."/>
            <person name="Felis G.E."/>
            <person name="de Vos W.M."/>
            <person name="Barrangou R."/>
            <person name="Klaenhammer T.R."/>
            <person name="Caufield P.W."/>
            <person name="Cui Y."/>
            <person name="Zhang H."/>
            <person name="O'Toole P.W."/>
        </authorList>
    </citation>
    <scope>NUCLEOTIDE SEQUENCE [LARGE SCALE GENOMIC DNA]</scope>
    <source>
        <strain evidence="2 3">DSM 5707</strain>
    </source>
</reference>
<dbReference type="PATRIC" id="fig|1423784.4.peg.22"/>
<dbReference type="RefSeq" id="WP_057910093.1">
    <property type="nucleotide sequence ID" value="NZ_AZGK01000001.1"/>
</dbReference>
<feature type="transmembrane region" description="Helical" evidence="1">
    <location>
        <begin position="50"/>
        <end position="72"/>
    </location>
</feature>
<dbReference type="GeneID" id="69801941"/>
<feature type="transmembrane region" description="Helical" evidence="1">
    <location>
        <begin position="131"/>
        <end position="152"/>
    </location>
</feature>
<gene>
    <name evidence="2" type="ORF">FC51_GL000023</name>
</gene>
<accession>A0A0R1YY07</accession>
<evidence type="ECO:0000313" key="3">
    <source>
        <dbReference type="Proteomes" id="UP000051957"/>
    </source>
</evidence>
<protein>
    <submittedName>
        <fullName evidence="2">Transcriptional regulator</fullName>
    </submittedName>
</protein>
<feature type="transmembrane region" description="Helical" evidence="1">
    <location>
        <begin position="15"/>
        <end position="38"/>
    </location>
</feature>
<comment type="caution">
    <text evidence="2">The sequence shown here is derived from an EMBL/GenBank/DDBJ whole genome shotgun (WGS) entry which is preliminary data.</text>
</comment>
<keyword evidence="1" id="KW-0472">Membrane</keyword>
<dbReference type="InterPro" id="IPR021683">
    <property type="entry name" value="DUF3267"/>
</dbReference>
<dbReference type="Proteomes" id="UP000051957">
    <property type="component" value="Unassembled WGS sequence"/>
</dbReference>
<organism evidence="2 3">
    <name type="scientific">Lentilactobacillus parabuchneri DSM 5707 = NBRC 107865</name>
    <dbReference type="NCBI Taxonomy" id="1423784"/>
    <lineage>
        <taxon>Bacteria</taxon>
        <taxon>Bacillati</taxon>
        <taxon>Bacillota</taxon>
        <taxon>Bacilli</taxon>
        <taxon>Lactobacillales</taxon>
        <taxon>Lactobacillaceae</taxon>
        <taxon>Lentilactobacillus</taxon>
    </lineage>
</organism>
<name>A0A0R1YY07_9LACO</name>
<dbReference type="AlphaFoldDB" id="A0A0R1YY07"/>
<keyword evidence="1" id="KW-1133">Transmembrane helix</keyword>
<evidence type="ECO:0000313" key="2">
    <source>
        <dbReference type="EMBL" id="KRM47550.1"/>
    </source>
</evidence>
<sequence length="176" mass="19960">MHLYKRIDLMNNRNLIFGLNVLAVIAFLGFLWLFGMMAGSFTFSLNETDLAWLLVAILVMITLHEVIHGLFYKIFKPNGKIKFGFKNGLLFVTSPKSLYTKRQFAWIGASPFILITLILMGLFYAGIINPGFFVIIGALHSAGCVGDFYLLWVIVRTPRHYFVCDTQSGMDIYSQS</sequence>
<dbReference type="Pfam" id="PF11667">
    <property type="entry name" value="DUF3267"/>
    <property type="match status" value="1"/>
</dbReference>
<keyword evidence="1" id="KW-0812">Transmembrane</keyword>
<evidence type="ECO:0000256" key="1">
    <source>
        <dbReference type="SAM" id="Phobius"/>
    </source>
</evidence>